<evidence type="ECO:0008006" key="4">
    <source>
        <dbReference type="Google" id="ProtNLM"/>
    </source>
</evidence>
<dbReference type="EMBL" id="WAEM01000005">
    <property type="protein sequence ID" value="KAB1155575.1"/>
    <property type="molecule type" value="Genomic_DNA"/>
</dbReference>
<evidence type="ECO:0000313" key="3">
    <source>
        <dbReference type="Proteomes" id="UP000490922"/>
    </source>
</evidence>
<feature type="transmembrane region" description="Helical" evidence="1">
    <location>
        <begin position="193"/>
        <end position="214"/>
    </location>
</feature>
<keyword evidence="1" id="KW-0812">Transmembrane</keyword>
<feature type="transmembrane region" description="Helical" evidence="1">
    <location>
        <begin position="164"/>
        <end position="186"/>
    </location>
</feature>
<protein>
    <recommendedName>
        <fullName evidence="4">Membrane-anchored protein</fullName>
    </recommendedName>
</protein>
<dbReference type="RefSeq" id="WP_151107802.1">
    <property type="nucleotide sequence ID" value="NZ_WAEM01000005.1"/>
</dbReference>
<dbReference type="AlphaFoldDB" id="A0A7J5ADF4"/>
<evidence type="ECO:0000256" key="1">
    <source>
        <dbReference type="SAM" id="Phobius"/>
    </source>
</evidence>
<name>A0A7J5ADF4_9FLAO</name>
<dbReference type="InterPro" id="IPR007136">
    <property type="entry name" value="DUF347"/>
</dbReference>
<evidence type="ECO:0000313" key="2">
    <source>
        <dbReference type="EMBL" id="KAB1155575.1"/>
    </source>
</evidence>
<dbReference type="Pfam" id="PF03988">
    <property type="entry name" value="DUF347"/>
    <property type="match status" value="4"/>
</dbReference>
<feature type="transmembrane region" description="Helical" evidence="1">
    <location>
        <begin position="101"/>
        <end position="119"/>
    </location>
</feature>
<accession>A0A7J5ADF4</accession>
<keyword evidence="1" id="KW-0472">Membrane</keyword>
<comment type="caution">
    <text evidence="2">The sequence shown here is derived from an EMBL/GenBank/DDBJ whole genome shotgun (WGS) entry which is preliminary data.</text>
</comment>
<gene>
    <name evidence="2" type="ORF">F6464_10695</name>
</gene>
<feature type="transmembrane region" description="Helical" evidence="1">
    <location>
        <begin position="64"/>
        <end position="89"/>
    </location>
</feature>
<keyword evidence="1" id="KW-1133">Transmembrane helix</keyword>
<keyword evidence="3" id="KW-1185">Reference proteome</keyword>
<sequence length="252" mass="27949">MKHLPRINHFYWALIISANTMGETGGDLISQTFNLGYGVGSIALLGLFLIALTISVYSKSQKPLLYWTVITLASILGTTISDFISRSFFHLQLGFTENQGYTFGTIILIVALTLTFSIWKYHSNTDTIENGLNKQTEFLYWIAILTSSTLGTAFGDLLAHNTPLGFDGGTLLLLGLLVVVVAFYFWTKISREFLYWCAIILTHPIGATMGDYLTKPEGFNLGNIKASLVLVAVFIIVIFAGQVTKKLKKNYH</sequence>
<dbReference type="OrthoDB" id="9794709at2"/>
<proteinExistence type="predicted"/>
<feature type="transmembrane region" description="Helical" evidence="1">
    <location>
        <begin position="139"/>
        <end position="158"/>
    </location>
</feature>
<feature type="transmembrane region" description="Helical" evidence="1">
    <location>
        <begin position="226"/>
        <end position="244"/>
    </location>
</feature>
<organism evidence="2 3">
    <name type="scientific">Flavobacterium luteum</name>
    <dbReference type="NCBI Taxonomy" id="2026654"/>
    <lineage>
        <taxon>Bacteria</taxon>
        <taxon>Pseudomonadati</taxon>
        <taxon>Bacteroidota</taxon>
        <taxon>Flavobacteriia</taxon>
        <taxon>Flavobacteriales</taxon>
        <taxon>Flavobacteriaceae</taxon>
        <taxon>Flavobacterium</taxon>
    </lineage>
</organism>
<dbReference type="Proteomes" id="UP000490922">
    <property type="component" value="Unassembled WGS sequence"/>
</dbReference>
<feature type="transmembrane region" description="Helical" evidence="1">
    <location>
        <begin position="35"/>
        <end position="57"/>
    </location>
</feature>
<reference evidence="2 3" key="1">
    <citation type="submission" date="2019-09" db="EMBL/GenBank/DDBJ databases">
        <title>Flavobacterium sp. nov., isolated from glacier ice.</title>
        <authorList>
            <person name="Liu Q."/>
        </authorList>
    </citation>
    <scope>NUCLEOTIDE SEQUENCE [LARGE SCALE GENOMIC DNA]</scope>
    <source>
        <strain evidence="2 3">NBRC 112527</strain>
    </source>
</reference>